<keyword evidence="4" id="KW-1185">Reference proteome</keyword>
<accession>A0A0D0B6N7</accession>
<dbReference type="AlphaFoldDB" id="A0A0D0B6N7"/>
<dbReference type="EMBL" id="KN835048">
    <property type="protein sequence ID" value="KIK49741.1"/>
    <property type="molecule type" value="Genomic_DNA"/>
</dbReference>
<protein>
    <recommendedName>
        <fullName evidence="2">Nephrocystin 3-like N-terminal domain-containing protein</fullName>
    </recommendedName>
</protein>
<name>A0A0D0B6N7_9AGAR</name>
<reference evidence="3 4" key="1">
    <citation type="submission" date="2014-04" db="EMBL/GenBank/DDBJ databases">
        <title>Evolutionary Origins and Diversification of the Mycorrhizal Mutualists.</title>
        <authorList>
            <consortium name="DOE Joint Genome Institute"/>
            <consortium name="Mycorrhizal Genomics Consortium"/>
            <person name="Kohler A."/>
            <person name="Kuo A."/>
            <person name="Nagy L.G."/>
            <person name="Floudas D."/>
            <person name="Copeland A."/>
            <person name="Barry K.W."/>
            <person name="Cichocki N."/>
            <person name="Veneault-Fourrey C."/>
            <person name="LaButti K."/>
            <person name="Lindquist E.A."/>
            <person name="Lipzen A."/>
            <person name="Lundell T."/>
            <person name="Morin E."/>
            <person name="Murat C."/>
            <person name="Riley R."/>
            <person name="Ohm R."/>
            <person name="Sun H."/>
            <person name="Tunlid A."/>
            <person name="Henrissat B."/>
            <person name="Grigoriev I.V."/>
            <person name="Hibbett D.S."/>
            <person name="Martin F."/>
        </authorList>
    </citation>
    <scope>NUCLEOTIDE SEQUENCE [LARGE SCALE GENOMIC DNA]</scope>
    <source>
        <strain evidence="3 4">FD-317 M1</strain>
    </source>
</reference>
<evidence type="ECO:0000313" key="4">
    <source>
        <dbReference type="Proteomes" id="UP000053593"/>
    </source>
</evidence>
<dbReference type="Proteomes" id="UP000053593">
    <property type="component" value="Unassembled WGS sequence"/>
</dbReference>
<dbReference type="InterPro" id="IPR027417">
    <property type="entry name" value="P-loop_NTPase"/>
</dbReference>
<feature type="non-terminal residue" evidence="3">
    <location>
        <position position="1"/>
    </location>
</feature>
<evidence type="ECO:0000256" key="1">
    <source>
        <dbReference type="ARBA" id="ARBA00022737"/>
    </source>
</evidence>
<evidence type="ECO:0000313" key="3">
    <source>
        <dbReference type="EMBL" id="KIK49741.1"/>
    </source>
</evidence>
<sequence length="143" mass="15801">CHTGTRVQIIQDIEKWASDPNGTSGYWICGVAGTGKSTIAMSICKSLKTIGTLAASFFCSRQIPGCNEYQMIIPTLAYQLASYSRRFAIALKGALIKYPDIASKMPNEQVLRLLIEPWQDLIKNDQTNMKLPVVVVDALDECE</sequence>
<dbReference type="OrthoDB" id="538223at2759"/>
<dbReference type="InterPro" id="IPR056884">
    <property type="entry name" value="NPHP3-like_N"/>
</dbReference>
<feature type="domain" description="Nephrocystin 3-like N-terminal" evidence="2">
    <location>
        <begin position="11"/>
        <end position="143"/>
    </location>
</feature>
<dbReference type="HOGENOM" id="CLU_000288_6_8_1"/>
<organism evidence="3 4">
    <name type="scientific">Collybiopsis luxurians FD-317 M1</name>
    <dbReference type="NCBI Taxonomy" id="944289"/>
    <lineage>
        <taxon>Eukaryota</taxon>
        <taxon>Fungi</taxon>
        <taxon>Dikarya</taxon>
        <taxon>Basidiomycota</taxon>
        <taxon>Agaricomycotina</taxon>
        <taxon>Agaricomycetes</taxon>
        <taxon>Agaricomycetidae</taxon>
        <taxon>Agaricales</taxon>
        <taxon>Marasmiineae</taxon>
        <taxon>Omphalotaceae</taxon>
        <taxon>Collybiopsis</taxon>
        <taxon>Collybiopsis luxurians</taxon>
    </lineage>
</organism>
<dbReference type="Pfam" id="PF24883">
    <property type="entry name" value="NPHP3_N"/>
    <property type="match status" value="1"/>
</dbReference>
<proteinExistence type="predicted"/>
<gene>
    <name evidence="3" type="ORF">GYMLUDRAFT_145232</name>
</gene>
<feature type="non-terminal residue" evidence="3">
    <location>
        <position position="143"/>
    </location>
</feature>
<dbReference type="Gene3D" id="3.40.50.300">
    <property type="entry name" value="P-loop containing nucleotide triphosphate hydrolases"/>
    <property type="match status" value="1"/>
</dbReference>
<evidence type="ECO:0000259" key="2">
    <source>
        <dbReference type="Pfam" id="PF24883"/>
    </source>
</evidence>
<dbReference type="SUPFAM" id="SSF52540">
    <property type="entry name" value="P-loop containing nucleoside triphosphate hydrolases"/>
    <property type="match status" value="1"/>
</dbReference>
<keyword evidence="1" id="KW-0677">Repeat</keyword>